<keyword evidence="5" id="KW-0460">Magnesium</keyword>
<dbReference type="PANTHER" id="PTHR43281:SF1">
    <property type="entry name" value="FARNESYL DIPHOSPHATE SYNTHASE"/>
    <property type="match status" value="1"/>
</dbReference>
<proteinExistence type="inferred from homology"/>
<dbReference type="GO" id="GO:0004659">
    <property type="term" value="F:prenyltransferase activity"/>
    <property type="evidence" value="ECO:0007669"/>
    <property type="project" value="InterPro"/>
</dbReference>
<dbReference type="AlphaFoldDB" id="A0A432WEQ9"/>
<comment type="caution">
    <text evidence="8">The sequence shown here is derived from an EMBL/GenBank/DDBJ whole genome shotgun (WGS) entry which is preliminary data.</text>
</comment>
<evidence type="ECO:0000256" key="6">
    <source>
        <dbReference type="ARBA" id="ARBA00023229"/>
    </source>
</evidence>
<dbReference type="GO" id="GO:0005737">
    <property type="term" value="C:cytoplasm"/>
    <property type="evidence" value="ECO:0007669"/>
    <property type="project" value="UniProtKB-ARBA"/>
</dbReference>
<evidence type="ECO:0000256" key="3">
    <source>
        <dbReference type="ARBA" id="ARBA00022679"/>
    </source>
</evidence>
<name>A0A432WEQ9_9GAMM</name>
<dbReference type="PROSITE" id="PS00444">
    <property type="entry name" value="POLYPRENYL_SYNTHASE_2"/>
    <property type="match status" value="1"/>
</dbReference>
<evidence type="ECO:0000256" key="4">
    <source>
        <dbReference type="ARBA" id="ARBA00022723"/>
    </source>
</evidence>
<dbReference type="NCBIfam" id="NF007877">
    <property type="entry name" value="PRK10581.1"/>
    <property type="match status" value="1"/>
</dbReference>
<keyword evidence="3 7" id="KW-0808">Transferase</keyword>
<organism evidence="8 9">
    <name type="scientific">Aliidiomarina soli</name>
    <dbReference type="NCBI Taxonomy" id="1928574"/>
    <lineage>
        <taxon>Bacteria</taxon>
        <taxon>Pseudomonadati</taxon>
        <taxon>Pseudomonadota</taxon>
        <taxon>Gammaproteobacteria</taxon>
        <taxon>Alteromonadales</taxon>
        <taxon>Idiomarinaceae</taxon>
        <taxon>Aliidiomarina</taxon>
    </lineage>
</organism>
<evidence type="ECO:0000313" key="8">
    <source>
        <dbReference type="EMBL" id="RUO31310.1"/>
    </source>
</evidence>
<dbReference type="GO" id="GO:0046872">
    <property type="term" value="F:metal ion binding"/>
    <property type="evidence" value="ECO:0007669"/>
    <property type="project" value="UniProtKB-KW"/>
</dbReference>
<keyword evidence="4" id="KW-0479">Metal-binding</keyword>
<dbReference type="GO" id="GO:0008654">
    <property type="term" value="P:phospholipid biosynthetic process"/>
    <property type="evidence" value="ECO:0007669"/>
    <property type="project" value="UniProtKB-ARBA"/>
</dbReference>
<dbReference type="InterPro" id="IPR033749">
    <property type="entry name" value="Polyprenyl_synt_CS"/>
</dbReference>
<dbReference type="PANTHER" id="PTHR43281">
    <property type="entry name" value="FARNESYL DIPHOSPHATE SYNTHASE"/>
    <property type="match status" value="1"/>
</dbReference>
<dbReference type="PROSITE" id="PS00723">
    <property type="entry name" value="POLYPRENYL_SYNTHASE_1"/>
    <property type="match status" value="1"/>
</dbReference>
<dbReference type="SUPFAM" id="SSF48576">
    <property type="entry name" value="Terpenoid synthases"/>
    <property type="match status" value="1"/>
</dbReference>
<protein>
    <submittedName>
        <fullName evidence="8">(2E,6E)-farnesyl diphosphate synthase</fullName>
    </submittedName>
</protein>
<dbReference type="Pfam" id="PF00348">
    <property type="entry name" value="polyprenyl_synt"/>
    <property type="match status" value="1"/>
</dbReference>
<sequence>MTNNSVTSATEDPVLTDKLQAYRQRHSDFLQIQLTAIDPVCPRLHDAMRYAVLLGGKRVRPFLVYAVGEMLGAEAKNLDGAAAAIECIHAYSLVHDDLPAMDDDDLRRGQATCHKAFDEATAILAGDALQSLAFELISRPLAGVSAVVQLNMVRTLAQAAGAQGMCAGQSLDLQATNRHVDLDTLERIHHYKTGALIEAAVELGLLLASEVATNARADQQSWLETSHHLRQWARLIGLAFQVQDDILDVIGDTQVLGKQQGADAEQQKSTYPALMGLASAQGYLTELAQKALHALDAIPYNTEVLAAFTHYLITRDR</sequence>
<dbReference type="NCBIfam" id="NF045485">
    <property type="entry name" value="FPPsyn"/>
    <property type="match status" value="1"/>
</dbReference>
<dbReference type="FunFam" id="1.10.600.10:FF:000001">
    <property type="entry name" value="Geranylgeranyl diphosphate synthase"/>
    <property type="match status" value="1"/>
</dbReference>
<evidence type="ECO:0000256" key="1">
    <source>
        <dbReference type="ARBA" id="ARBA00001946"/>
    </source>
</evidence>
<comment type="cofactor">
    <cofactor evidence="1">
        <name>Mg(2+)</name>
        <dbReference type="ChEBI" id="CHEBI:18420"/>
    </cofactor>
</comment>
<dbReference type="SFLD" id="SFLDS00005">
    <property type="entry name" value="Isoprenoid_Synthase_Type_I"/>
    <property type="match status" value="1"/>
</dbReference>
<keyword evidence="9" id="KW-1185">Reference proteome</keyword>
<reference evidence="8 9" key="1">
    <citation type="journal article" date="2011" name="Front. Microbiol.">
        <title>Genomic signatures of strain selection and enhancement in Bacillus atrophaeus var. globigii, a historical biowarfare simulant.</title>
        <authorList>
            <person name="Gibbons H.S."/>
            <person name="Broomall S.M."/>
            <person name="McNew L.A."/>
            <person name="Daligault H."/>
            <person name="Chapman C."/>
            <person name="Bruce D."/>
            <person name="Karavis M."/>
            <person name="Krepps M."/>
            <person name="McGregor P.A."/>
            <person name="Hong C."/>
            <person name="Park K.H."/>
            <person name="Akmal A."/>
            <person name="Feldman A."/>
            <person name="Lin J.S."/>
            <person name="Chang W.E."/>
            <person name="Higgs B.W."/>
            <person name="Demirev P."/>
            <person name="Lindquist J."/>
            <person name="Liem A."/>
            <person name="Fochler E."/>
            <person name="Read T.D."/>
            <person name="Tapia R."/>
            <person name="Johnson S."/>
            <person name="Bishop-Lilly K.A."/>
            <person name="Detter C."/>
            <person name="Han C."/>
            <person name="Sozhamannan S."/>
            <person name="Rosenzweig C.N."/>
            <person name="Skowronski E.W."/>
        </authorList>
    </citation>
    <scope>NUCLEOTIDE SEQUENCE [LARGE SCALE GENOMIC DNA]</scope>
    <source>
        <strain evidence="8 9">Y4G10-17</strain>
    </source>
</reference>
<dbReference type="GO" id="GO:0016114">
    <property type="term" value="P:terpenoid biosynthetic process"/>
    <property type="evidence" value="ECO:0007669"/>
    <property type="project" value="UniProtKB-ARBA"/>
</dbReference>
<dbReference type="EMBL" id="PIPO01000005">
    <property type="protein sequence ID" value="RUO31310.1"/>
    <property type="molecule type" value="Genomic_DNA"/>
</dbReference>
<accession>A0A432WEQ9</accession>
<evidence type="ECO:0000256" key="7">
    <source>
        <dbReference type="RuleBase" id="RU004466"/>
    </source>
</evidence>
<dbReference type="Proteomes" id="UP000287823">
    <property type="component" value="Unassembled WGS sequence"/>
</dbReference>
<dbReference type="SFLD" id="SFLDG01017">
    <property type="entry name" value="Polyprenyl_Transferase_Like"/>
    <property type="match status" value="1"/>
</dbReference>
<evidence type="ECO:0000313" key="9">
    <source>
        <dbReference type="Proteomes" id="UP000287823"/>
    </source>
</evidence>
<keyword evidence="6" id="KW-0414">Isoprene biosynthesis</keyword>
<comment type="similarity">
    <text evidence="2 7">Belongs to the FPP/GGPP synthase family.</text>
</comment>
<dbReference type="InterPro" id="IPR000092">
    <property type="entry name" value="Polyprenyl_synt"/>
</dbReference>
<evidence type="ECO:0000256" key="2">
    <source>
        <dbReference type="ARBA" id="ARBA00006706"/>
    </source>
</evidence>
<evidence type="ECO:0000256" key="5">
    <source>
        <dbReference type="ARBA" id="ARBA00022842"/>
    </source>
</evidence>
<gene>
    <name evidence="8" type="ORF">CWE14_11995</name>
</gene>
<dbReference type="InterPro" id="IPR008949">
    <property type="entry name" value="Isoprenoid_synthase_dom_sf"/>
</dbReference>
<dbReference type="CDD" id="cd00685">
    <property type="entry name" value="Trans_IPPS_HT"/>
    <property type="match status" value="1"/>
</dbReference>
<dbReference type="InterPro" id="IPR053378">
    <property type="entry name" value="Prenyl_diphosphate_synthase"/>
</dbReference>
<dbReference type="Gene3D" id="1.10.600.10">
    <property type="entry name" value="Farnesyl Diphosphate Synthase"/>
    <property type="match status" value="1"/>
</dbReference>